<dbReference type="Gene3D" id="1.10.287.950">
    <property type="entry name" value="Methyl-accepting chemotaxis protein"/>
    <property type="match status" value="1"/>
</dbReference>
<dbReference type="InterPro" id="IPR033479">
    <property type="entry name" value="dCache_1"/>
</dbReference>
<dbReference type="PANTHER" id="PTHR32089">
    <property type="entry name" value="METHYL-ACCEPTING CHEMOTAXIS PROTEIN MCPB"/>
    <property type="match status" value="1"/>
</dbReference>
<dbReference type="PROSITE" id="PS50885">
    <property type="entry name" value="HAMP"/>
    <property type="match status" value="1"/>
</dbReference>
<organism evidence="13 14">
    <name type="scientific">Vallitalea guaymasensis</name>
    <dbReference type="NCBI Taxonomy" id="1185412"/>
    <lineage>
        <taxon>Bacteria</taxon>
        <taxon>Bacillati</taxon>
        <taxon>Bacillota</taxon>
        <taxon>Clostridia</taxon>
        <taxon>Lachnospirales</taxon>
        <taxon>Vallitaleaceae</taxon>
        <taxon>Vallitalea</taxon>
    </lineage>
</organism>
<dbReference type="Proteomes" id="UP000677305">
    <property type="component" value="Chromosome"/>
</dbReference>
<evidence type="ECO:0000259" key="11">
    <source>
        <dbReference type="PROSITE" id="PS50111"/>
    </source>
</evidence>
<dbReference type="CDD" id="cd12914">
    <property type="entry name" value="PDC1_DGC_like"/>
    <property type="match status" value="1"/>
</dbReference>
<dbReference type="CDD" id="cd12912">
    <property type="entry name" value="PDC2_MCP_like"/>
    <property type="match status" value="1"/>
</dbReference>
<dbReference type="PROSITE" id="PS50111">
    <property type="entry name" value="CHEMOTAXIS_TRANSDUC_2"/>
    <property type="match status" value="1"/>
</dbReference>
<dbReference type="Pfam" id="PF00015">
    <property type="entry name" value="MCPsignal"/>
    <property type="match status" value="1"/>
</dbReference>
<evidence type="ECO:0000256" key="9">
    <source>
        <dbReference type="PROSITE-ProRule" id="PRU00284"/>
    </source>
</evidence>
<keyword evidence="6 10" id="KW-0472">Membrane</keyword>
<accession>A0A8J8SB22</accession>
<dbReference type="GO" id="GO:0005886">
    <property type="term" value="C:plasma membrane"/>
    <property type="evidence" value="ECO:0007669"/>
    <property type="project" value="UniProtKB-SubCell"/>
</dbReference>
<keyword evidence="4 10" id="KW-0812">Transmembrane</keyword>
<dbReference type="SMART" id="SM00283">
    <property type="entry name" value="MA"/>
    <property type="match status" value="1"/>
</dbReference>
<dbReference type="PROSITE" id="PS51257">
    <property type="entry name" value="PROKAR_LIPOPROTEIN"/>
    <property type="match status" value="1"/>
</dbReference>
<dbReference type="RefSeq" id="WP_212692252.1">
    <property type="nucleotide sequence ID" value="NZ_CP058561.1"/>
</dbReference>
<name>A0A8J8SB22_9FIRM</name>
<evidence type="ECO:0000256" key="4">
    <source>
        <dbReference type="ARBA" id="ARBA00022692"/>
    </source>
</evidence>
<evidence type="ECO:0000313" key="13">
    <source>
        <dbReference type="EMBL" id="QUH27970.1"/>
    </source>
</evidence>
<evidence type="ECO:0000256" key="2">
    <source>
        <dbReference type="ARBA" id="ARBA00022475"/>
    </source>
</evidence>
<sequence>MFKSIKFKLMAYFTIIIIVISGGVGIMACVSSINALHKTVDNELIELAKGYSNYIESEISIAKATMNGVANRNVMKSWDWNEQKKAILAEVDKNKMFSGMFIVDKNGMAHFTNGKTANVSDRTYFKEAMRGNTYFSDLIFSDIMGGIEFFVASPIKNNGIDGVVVGFVRPQYLSDSIKDIIVSTSGGAFIVDGKGNTIAHNNMDIVLKQDNVLNNQEDGNEQLASVVETMIKGEAGTDEYVYEGNTYYCGYHPIGDSGWSIAVKALKSDLLADVIKLRKNLICITSISLIIAIALVYFIGKLFTKPIILATKHAVTMSKLDLTEEVPEKFLKRTDEIGDLARAIHVIAENVKDVMKDIQEHAFDLKDSSIKLSDAINENTATSEEISKAVEVIADGATTQARQSDSVVRELSQLGDLITESQELAQEVNTGTNKVKDVNLKGREIIDKLKKEFELNIDVAKKVNSNTHELADQSKLIENILVTISSIANQTNLLALNATIEAARAGEAGKGFGVVAEEISKLADDTKQATEEISDILNRMTNEIEITNNNMNEAGEIVGNVDRYLDKTVSTYDIIENSTGDVIELFKQLNKALIQISENKDKTFSFVEEISGVTQESAASTEEVNASVEEQTASMEEITKSSEKLADIAITMEKLSEKFTI</sequence>
<dbReference type="SUPFAM" id="SSF58104">
    <property type="entry name" value="Methyl-accepting chemotaxis protein (MCP) signaling domain"/>
    <property type="match status" value="1"/>
</dbReference>
<dbReference type="KEGG" id="vgu:HYG85_03180"/>
<keyword evidence="2" id="KW-1003">Cell membrane</keyword>
<evidence type="ECO:0000256" key="3">
    <source>
        <dbReference type="ARBA" id="ARBA00022500"/>
    </source>
</evidence>
<feature type="domain" description="HAMP" evidence="12">
    <location>
        <begin position="301"/>
        <end position="356"/>
    </location>
</feature>
<dbReference type="SMART" id="SM00304">
    <property type="entry name" value="HAMP"/>
    <property type="match status" value="1"/>
</dbReference>
<feature type="transmembrane region" description="Helical" evidence="10">
    <location>
        <begin position="12"/>
        <end position="36"/>
    </location>
</feature>
<dbReference type="PANTHER" id="PTHR32089:SF112">
    <property type="entry name" value="LYSOZYME-LIKE PROTEIN-RELATED"/>
    <property type="match status" value="1"/>
</dbReference>
<keyword evidence="14" id="KW-1185">Reference proteome</keyword>
<gene>
    <name evidence="13" type="ORF">HYG85_03180</name>
</gene>
<evidence type="ECO:0000259" key="12">
    <source>
        <dbReference type="PROSITE" id="PS50885"/>
    </source>
</evidence>
<dbReference type="CDD" id="cd06225">
    <property type="entry name" value="HAMP"/>
    <property type="match status" value="1"/>
</dbReference>
<dbReference type="InterPro" id="IPR003660">
    <property type="entry name" value="HAMP_dom"/>
</dbReference>
<evidence type="ECO:0000256" key="5">
    <source>
        <dbReference type="ARBA" id="ARBA00022989"/>
    </source>
</evidence>
<proteinExistence type="inferred from homology"/>
<dbReference type="EMBL" id="CP058561">
    <property type="protein sequence ID" value="QUH27970.1"/>
    <property type="molecule type" value="Genomic_DNA"/>
</dbReference>
<comment type="subcellular location">
    <subcellularLocation>
        <location evidence="1">Cell membrane</location>
        <topology evidence="1">Multi-pass membrane protein</topology>
    </subcellularLocation>
</comment>
<dbReference type="GO" id="GO:0006935">
    <property type="term" value="P:chemotaxis"/>
    <property type="evidence" value="ECO:0007669"/>
    <property type="project" value="UniProtKB-KW"/>
</dbReference>
<keyword evidence="3" id="KW-0145">Chemotaxis</keyword>
<evidence type="ECO:0000256" key="1">
    <source>
        <dbReference type="ARBA" id="ARBA00004651"/>
    </source>
</evidence>
<dbReference type="AlphaFoldDB" id="A0A8J8SB22"/>
<dbReference type="SUPFAM" id="SSF103190">
    <property type="entry name" value="Sensory domain-like"/>
    <property type="match status" value="1"/>
</dbReference>
<dbReference type="Pfam" id="PF02743">
    <property type="entry name" value="dCache_1"/>
    <property type="match status" value="1"/>
</dbReference>
<feature type="transmembrane region" description="Helical" evidence="10">
    <location>
        <begin position="281"/>
        <end position="300"/>
    </location>
</feature>
<dbReference type="GO" id="GO:0007165">
    <property type="term" value="P:signal transduction"/>
    <property type="evidence" value="ECO:0007669"/>
    <property type="project" value="UniProtKB-KW"/>
</dbReference>
<evidence type="ECO:0000256" key="7">
    <source>
        <dbReference type="ARBA" id="ARBA00023224"/>
    </source>
</evidence>
<reference evidence="13 14" key="1">
    <citation type="submission" date="2020-07" db="EMBL/GenBank/DDBJ databases">
        <title>Vallitalea guaymasensis genome.</title>
        <authorList>
            <person name="Postec A."/>
        </authorList>
    </citation>
    <scope>NUCLEOTIDE SEQUENCE [LARGE SCALE GENOMIC DNA]</scope>
    <source>
        <strain evidence="13 14">Ra1766G1</strain>
    </source>
</reference>
<evidence type="ECO:0000313" key="14">
    <source>
        <dbReference type="Proteomes" id="UP000677305"/>
    </source>
</evidence>
<dbReference type="Gene3D" id="3.30.450.20">
    <property type="entry name" value="PAS domain"/>
    <property type="match status" value="1"/>
</dbReference>
<dbReference type="InterPro" id="IPR029151">
    <property type="entry name" value="Sensor-like_sf"/>
</dbReference>
<keyword evidence="5 10" id="KW-1133">Transmembrane helix</keyword>
<evidence type="ECO:0000256" key="10">
    <source>
        <dbReference type="SAM" id="Phobius"/>
    </source>
</evidence>
<feature type="domain" description="Methyl-accepting transducer" evidence="11">
    <location>
        <begin position="375"/>
        <end position="632"/>
    </location>
</feature>
<evidence type="ECO:0000256" key="8">
    <source>
        <dbReference type="ARBA" id="ARBA00029447"/>
    </source>
</evidence>
<dbReference type="InterPro" id="IPR004089">
    <property type="entry name" value="MCPsignal_dom"/>
</dbReference>
<dbReference type="Gene3D" id="6.10.340.10">
    <property type="match status" value="1"/>
</dbReference>
<protein>
    <submittedName>
        <fullName evidence="13">Methyl-accepting chemotaxis protein</fullName>
    </submittedName>
</protein>
<comment type="similarity">
    <text evidence="8">Belongs to the methyl-accepting chemotaxis (MCP) protein family.</text>
</comment>
<keyword evidence="7 9" id="KW-0807">Transducer</keyword>
<evidence type="ECO:0000256" key="6">
    <source>
        <dbReference type="ARBA" id="ARBA00023136"/>
    </source>
</evidence>